<feature type="domain" description="GPI inositol-deacylase PGAP1-like alpha/beta" evidence="3">
    <location>
        <begin position="128"/>
        <end position="187"/>
    </location>
</feature>
<keyword evidence="1" id="KW-0378">Hydrolase</keyword>
<evidence type="ECO:0000256" key="1">
    <source>
        <dbReference type="RuleBase" id="RU365011"/>
    </source>
</evidence>
<keyword evidence="1" id="KW-0813">Transport</keyword>
<dbReference type="SUPFAM" id="SSF53474">
    <property type="entry name" value="alpha/beta-Hydrolases"/>
    <property type="match status" value="1"/>
</dbReference>
<keyword evidence="1" id="KW-0256">Endoplasmic reticulum</keyword>
<comment type="function">
    <text evidence="1">Involved in inositol deacylation of GPI-anchored proteins which plays important roles in the quality control and ER-associated degradation of GPI-anchored proteins.</text>
</comment>
<feature type="coiled-coil region" evidence="2">
    <location>
        <begin position="336"/>
        <end position="367"/>
    </location>
</feature>
<dbReference type="GO" id="GO:0016788">
    <property type="term" value="F:hydrolase activity, acting on ester bonds"/>
    <property type="evidence" value="ECO:0007669"/>
    <property type="project" value="InterPro"/>
</dbReference>
<dbReference type="GO" id="GO:0015031">
    <property type="term" value="P:protein transport"/>
    <property type="evidence" value="ECO:0007669"/>
    <property type="project" value="UniProtKB-KW"/>
</dbReference>
<dbReference type="InterPro" id="IPR012908">
    <property type="entry name" value="PGAP1-ab_dom-like"/>
</dbReference>
<evidence type="ECO:0000259" key="3">
    <source>
        <dbReference type="Pfam" id="PF07819"/>
    </source>
</evidence>
<reference evidence="4" key="1">
    <citation type="submission" date="2020-05" db="EMBL/GenBank/DDBJ databases">
        <title>Phylogenomic resolution of chytrid fungi.</title>
        <authorList>
            <person name="Stajich J.E."/>
            <person name="Amses K."/>
            <person name="Simmons R."/>
            <person name="Seto K."/>
            <person name="Myers J."/>
            <person name="Bonds A."/>
            <person name="Quandt C.A."/>
            <person name="Barry K."/>
            <person name="Liu P."/>
            <person name="Grigoriev I."/>
            <person name="Longcore J.E."/>
            <person name="James T.Y."/>
        </authorList>
    </citation>
    <scope>NUCLEOTIDE SEQUENCE</scope>
    <source>
        <strain evidence="4">JEL0379</strain>
    </source>
</reference>
<dbReference type="EC" id="3.1.-.-" evidence="1"/>
<dbReference type="Proteomes" id="UP001212152">
    <property type="component" value="Unassembled WGS sequence"/>
</dbReference>
<gene>
    <name evidence="4" type="ORF">HDU87_006705</name>
</gene>
<keyword evidence="5" id="KW-1185">Reference proteome</keyword>
<dbReference type="GO" id="GO:0005789">
    <property type="term" value="C:endoplasmic reticulum membrane"/>
    <property type="evidence" value="ECO:0007669"/>
    <property type="project" value="UniProtKB-SubCell"/>
</dbReference>
<dbReference type="Pfam" id="PF07819">
    <property type="entry name" value="PGAP1"/>
    <property type="match status" value="1"/>
</dbReference>
<dbReference type="AlphaFoldDB" id="A0AAD5TPN7"/>
<proteinExistence type="inferred from homology"/>
<keyword evidence="1" id="KW-0472">Membrane</keyword>
<evidence type="ECO:0000256" key="2">
    <source>
        <dbReference type="SAM" id="Coils"/>
    </source>
</evidence>
<evidence type="ECO:0000313" key="4">
    <source>
        <dbReference type="EMBL" id="KAJ3183386.1"/>
    </source>
</evidence>
<keyword evidence="1" id="KW-0653">Protein transport</keyword>
<protein>
    <recommendedName>
        <fullName evidence="1">GPI inositol-deacylase</fullName>
        <ecNumber evidence="1">3.1.-.-</ecNumber>
    </recommendedName>
</protein>
<evidence type="ECO:0000313" key="5">
    <source>
        <dbReference type="Proteomes" id="UP001212152"/>
    </source>
</evidence>
<comment type="subcellular location">
    <subcellularLocation>
        <location evidence="1">Endoplasmic reticulum membrane</location>
    </subcellularLocation>
</comment>
<dbReference type="Gene3D" id="3.40.50.1820">
    <property type="entry name" value="alpha/beta hydrolase"/>
    <property type="match status" value="1"/>
</dbReference>
<dbReference type="PANTHER" id="PTHR11440">
    <property type="entry name" value="LECITHIN-CHOLESTEROL ACYLTRANSFERASE-RELATED"/>
    <property type="match status" value="1"/>
</dbReference>
<name>A0AAD5TPN7_9FUNG</name>
<comment type="caution">
    <text evidence="4">The sequence shown here is derived from an EMBL/GenBank/DDBJ whole genome shotgun (WGS) entry which is preliminary data.</text>
</comment>
<dbReference type="InterPro" id="IPR029058">
    <property type="entry name" value="AB_hydrolase_fold"/>
</dbReference>
<accession>A0AAD5TPN7</accession>
<dbReference type="EMBL" id="JADGJQ010000006">
    <property type="protein sequence ID" value="KAJ3183386.1"/>
    <property type="molecule type" value="Genomic_DNA"/>
</dbReference>
<sequence length="384" mass="42356">MKPPPRLSFRLIHFTSVYGGPAHGRPFSTLQALKQEATGEQSAGNVARQKAALKNGRHSYRAPRSAIVLCHGLLGFDVMGPSFAQLHYWRGVKEALNAIGCEVIIARVPRAADVSVRATVLKQSLDAKIKDGKSVNLIAHSMGGLDSRYMISHLLDEPDKRKFKINSLTTIATPHHGSSIASVPFISTAVERLISSLYRTTSIDARAFTDLTPAYLRDVFNPSTPDDPSVAYFSYGADGTESVYSKPFIYPFRLTFEYLAALEGPNDGLVSVESAKWGQYIRTLKADHLDLINIYEAYKWEAVVKSMGTVDRAEEALKQGTEALDKAGLSDPDLLHGELREAHAELKENVEAKKDNLVKQVEEKQFNAIELYLETATMLADKGF</sequence>
<keyword evidence="2" id="KW-0175">Coiled coil</keyword>
<comment type="similarity">
    <text evidence="1">Belongs to the GPI inositol-deacylase family.</text>
</comment>
<organism evidence="4 5">
    <name type="scientific">Geranomyces variabilis</name>
    <dbReference type="NCBI Taxonomy" id="109894"/>
    <lineage>
        <taxon>Eukaryota</taxon>
        <taxon>Fungi</taxon>
        <taxon>Fungi incertae sedis</taxon>
        <taxon>Chytridiomycota</taxon>
        <taxon>Chytridiomycota incertae sedis</taxon>
        <taxon>Chytridiomycetes</taxon>
        <taxon>Spizellomycetales</taxon>
        <taxon>Powellomycetaceae</taxon>
        <taxon>Geranomyces</taxon>
    </lineage>
</organism>